<dbReference type="SUPFAM" id="SSF46938">
    <property type="entry name" value="CRAL/TRIO N-terminal domain"/>
    <property type="match status" value="1"/>
</dbReference>
<dbReference type="PRINTS" id="PR00180">
    <property type="entry name" value="CRETINALDHBP"/>
</dbReference>
<feature type="domain" description="CRAL-TRIO" evidence="2">
    <location>
        <begin position="326"/>
        <end position="500"/>
    </location>
</feature>
<evidence type="ECO:0000259" key="3">
    <source>
        <dbReference type="PROSITE" id="PS50904"/>
    </source>
</evidence>
<dbReference type="CDD" id="cd00170">
    <property type="entry name" value="SEC14"/>
    <property type="match status" value="1"/>
</dbReference>
<dbReference type="SUPFAM" id="SSF52087">
    <property type="entry name" value="CRAL/TRIO domain"/>
    <property type="match status" value="1"/>
</dbReference>
<dbReference type="InterPro" id="IPR001251">
    <property type="entry name" value="CRAL-TRIO_dom"/>
</dbReference>
<dbReference type="PANTHER" id="PTHR23324">
    <property type="entry name" value="SEC14 RELATED PROTEIN"/>
    <property type="match status" value="1"/>
</dbReference>
<protein>
    <recommendedName>
        <fullName evidence="6">CRAL-TRIO domain containing protein</fullName>
    </recommendedName>
</protein>
<keyword evidence="5" id="KW-1185">Reference proteome</keyword>
<sequence>EGGRMVQTYQSPVRIYKHPFEVVMAAYEMRFPTCPQIPIFVGSEITYEYKSDDSAVHVVERKCELNFEVPYLLKKIASVEYVYFNQKNSVDWRKRTLLIEATNISFSSRIGIKENCMYYVHPENNDWTCFEQSASLDVKSFFGFEGTVEKIAVKQYGANLAKGKEILEFFIEETIKKGTDHLIPYTVKNGEDEGSVGDSAIDMPKECNGEEETSTTIHRKESHKLAKGDLLKSNQHTSFDDPDSKIESEYIKRFLGQLSQLEESRFCELKYGLQSHHKGKLPNDAHLLRFLRAREFDVPKAKEMLLTSLLWRKQHNVDQILHEWQRPPVVRQFFPGCWHHADKEGRPLYLLRLGHLDMKGLLRSMGMQNVVKLCLSTCEEGLNRAEEATKTLGVPISCWSALLDLDGLSMRHLWRPGVQALLKIIEIVEAHYPETMGQVLVVRAPRVFPVLWTLISPFIDEKTRNKFVICGGENMNEELRKFLDEENIPDFLDGPSLTEVGPGGHIPKSLYLPVDEQKEDDGVLSTMYTTTSFVKGCPIEAVINVASTGCVLTWDFDVLKSECEFTVYHTPKMLEEVAHPHSPSLNPVEMVQNAISSAPTNKVHMDPSLVLGVDMTIVEKPQVFQEGDSMQGSHFCTREGSYILQWKVPDHISSSTTFDFSIHRGKIMYYTETLDSADFRGSVASLESCRSSFSSMAIVASQPSTPASVPKVLKPE</sequence>
<feature type="domain" description="PRELI/MSF1" evidence="3">
    <location>
        <begin position="6"/>
        <end position="179"/>
    </location>
</feature>
<organism evidence="4 5">
    <name type="scientific">Pristionchus entomophagus</name>
    <dbReference type="NCBI Taxonomy" id="358040"/>
    <lineage>
        <taxon>Eukaryota</taxon>
        <taxon>Metazoa</taxon>
        <taxon>Ecdysozoa</taxon>
        <taxon>Nematoda</taxon>
        <taxon>Chromadorea</taxon>
        <taxon>Rhabditida</taxon>
        <taxon>Rhabditina</taxon>
        <taxon>Diplogasteromorpha</taxon>
        <taxon>Diplogasteroidea</taxon>
        <taxon>Neodiplogasteridae</taxon>
        <taxon>Pristionchus</taxon>
    </lineage>
</organism>
<dbReference type="Gene3D" id="3.40.525.10">
    <property type="entry name" value="CRAL-TRIO lipid binding domain"/>
    <property type="match status" value="1"/>
</dbReference>
<gene>
    <name evidence="4" type="ORF">PENTCL1PPCAC_29383</name>
</gene>
<dbReference type="InterPro" id="IPR051064">
    <property type="entry name" value="SEC14/CRAL-TRIO_domain"/>
</dbReference>
<dbReference type="InterPro" id="IPR006797">
    <property type="entry name" value="PRELI/MSF1_dom"/>
</dbReference>
<dbReference type="PROSITE" id="PS50191">
    <property type="entry name" value="CRAL_TRIO"/>
    <property type="match status" value="1"/>
</dbReference>
<dbReference type="Proteomes" id="UP001432027">
    <property type="component" value="Unassembled WGS sequence"/>
</dbReference>
<dbReference type="EMBL" id="BTSX01000006">
    <property type="protein sequence ID" value="GMT07209.1"/>
    <property type="molecule type" value="Genomic_DNA"/>
</dbReference>
<evidence type="ECO:0000259" key="2">
    <source>
        <dbReference type="PROSITE" id="PS50191"/>
    </source>
</evidence>
<evidence type="ECO:0000313" key="5">
    <source>
        <dbReference type="Proteomes" id="UP001432027"/>
    </source>
</evidence>
<dbReference type="InterPro" id="IPR036865">
    <property type="entry name" value="CRAL-TRIO_dom_sf"/>
</dbReference>
<dbReference type="Pfam" id="PF03765">
    <property type="entry name" value="CRAL_TRIO_N"/>
    <property type="match status" value="1"/>
</dbReference>
<dbReference type="AlphaFoldDB" id="A0AAV5UMS4"/>
<evidence type="ECO:0008006" key="6">
    <source>
        <dbReference type="Google" id="ProtNLM"/>
    </source>
</evidence>
<proteinExistence type="predicted"/>
<feature type="non-terminal residue" evidence="4">
    <location>
        <position position="1"/>
    </location>
</feature>
<feature type="region of interest" description="Disordered" evidence="1">
    <location>
        <begin position="193"/>
        <end position="220"/>
    </location>
</feature>
<dbReference type="SUPFAM" id="SSF101576">
    <property type="entry name" value="Supernatant protein factor (SPF), C-terminal domain"/>
    <property type="match status" value="1"/>
</dbReference>
<dbReference type="Pfam" id="PF00650">
    <property type="entry name" value="CRAL_TRIO"/>
    <property type="match status" value="1"/>
</dbReference>
<evidence type="ECO:0000313" key="4">
    <source>
        <dbReference type="EMBL" id="GMT07209.1"/>
    </source>
</evidence>
<dbReference type="Gene3D" id="2.60.120.680">
    <property type="entry name" value="GOLD domain"/>
    <property type="match status" value="1"/>
</dbReference>
<accession>A0AAV5UMS4</accession>
<dbReference type="GO" id="GO:0005737">
    <property type="term" value="C:cytoplasm"/>
    <property type="evidence" value="ECO:0007669"/>
    <property type="project" value="TreeGrafter"/>
</dbReference>
<dbReference type="PANTHER" id="PTHR23324:SF66">
    <property type="entry name" value="PROTEIN REAL-TIME"/>
    <property type="match status" value="1"/>
</dbReference>
<name>A0AAV5UMS4_9BILA</name>
<evidence type="ECO:0000256" key="1">
    <source>
        <dbReference type="SAM" id="MobiDB-lite"/>
    </source>
</evidence>
<dbReference type="PROSITE" id="PS50904">
    <property type="entry name" value="PRELI_MSF1"/>
    <property type="match status" value="1"/>
</dbReference>
<dbReference type="SMART" id="SM01100">
    <property type="entry name" value="CRAL_TRIO_N"/>
    <property type="match status" value="1"/>
</dbReference>
<dbReference type="SMART" id="SM00516">
    <property type="entry name" value="SEC14"/>
    <property type="match status" value="1"/>
</dbReference>
<dbReference type="InterPro" id="IPR036273">
    <property type="entry name" value="CRAL/TRIO_N_dom_sf"/>
</dbReference>
<dbReference type="InterPro" id="IPR036598">
    <property type="entry name" value="GOLD_dom_sf"/>
</dbReference>
<dbReference type="InterPro" id="IPR011074">
    <property type="entry name" value="CRAL/TRIO_N_dom"/>
</dbReference>
<dbReference type="Pfam" id="PF04707">
    <property type="entry name" value="PRELI"/>
    <property type="match status" value="1"/>
</dbReference>
<comment type="caution">
    <text evidence="4">The sequence shown here is derived from an EMBL/GenBank/DDBJ whole genome shotgun (WGS) entry which is preliminary data.</text>
</comment>
<reference evidence="4" key="1">
    <citation type="submission" date="2023-10" db="EMBL/GenBank/DDBJ databases">
        <title>Genome assembly of Pristionchus species.</title>
        <authorList>
            <person name="Yoshida K."/>
            <person name="Sommer R.J."/>
        </authorList>
    </citation>
    <scope>NUCLEOTIDE SEQUENCE</scope>
    <source>
        <strain evidence="4">RS0144</strain>
    </source>
</reference>